<dbReference type="PANTHER" id="PTHR43884:SF20">
    <property type="entry name" value="ACYL-COA DEHYDROGENASE FADE28"/>
    <property type="match status" value="1"/>
</dbReference>
<proteinExistence type="inferred from homology"/>
<dbReference type="PANTHER" id="PTHR43884">
    <property type="entry name" value="ACYL-COA DEHYDROGENASE"/>
    <property type="match status" value="1"/>
</dbReference>
<dbReference type="Gene3D" id="1.20.140.10">
    <property type="entry name" value="Butyryl-CoA Dehydrogenase, subunit A, domain 3"/>
    <property type="match status" value="1"/>
</dbReference>
<dbReference type="InterPro" id="IPR009100">
    <property type="entry name" value="AcylCoA_DH/oxidase_NM_dom_sf"/>
</dbReference>
<organism evidence="8 9">
    <name type="scientific">Actinomadura vinacea</name>
    <dbReference type="NCBI Taxonomy" id="115336"/>
    <lineage>
        <taxon>Bacteria</taxon>
        <taxon>Bacillati</taxon>
        <taxon>Actinomycetota</taxon>
        <taxon>Actinomycetes</taxon>
        <taxon>Streptosporangiales</taxon>
        <taxon>Thermomonosporaceae</taxon>
        <taxon>Actinomadura</taxon>
    </lineage>
</organism>
<dbReference type="InterPro" id="IPR037069">
    <property type="entry name" value="AcylCoA_DH/ox_N_sf"/>
</dbReference>
<evidence type="ECO:0000313" key="8">
    <source>
        <dbReference type="EMBL" id="GAA2448137.1"/>
    </source>
</evidence>
<keyword evidence="4" id="KW-0274">FAD</keyword>
<sequence length="327" mass="33749">MIDAFSDEQIEFAELAAKSFAGVAADAEPAGPRAELARIGLPLLAVPEELGGGGMTEADVVLIIEEAGHADVPVPIAETVGVVAPMVARHGSAEQRERWLPAFAGGDSLGLAVCPSGGIGTRRGADLALVEHEGRMHLLEIGALGAEAARMRSGEMVAALAGSALDDPEASVAEFRARSAWVTAALLNGVGRRLLELSLEQARTREQFGVPIGSFQAVKHMLAEMAAAVESARPTAWSAARALAAGAPGSGLAAAVAKAVASQAGALVNDHALQVHGGIGFTMEHPLHRWLLYGHELQSRWGSAAEHQVTLGRSALGVDSLVETFIP</sequence>
<name>A0ABP5XB60_9ACTN</name>
<dbReference type="RefSeq" id="WP_344595919.1">
    <property type="nucleotide sequence ID" value="NZ_BAAARW010000035.1"/>
</dbReference>
<evidence type="ECO:0000256" key="5">
    <source>
        <dbReference type="ARBA" id="ARBA00023002"/>
    </source>
</evidence>
<dbReference type="Pfam" id="PF00441">
    <property type="entry name" value="Acyl-CoA_dh_1"/>
    <property type="match status" value="1"/>
</dbReference>
<dbReference type="Proteomes" id="UP001501231">
    <property type="component" value="Unassembled WGS sequence"/>
</dbReference>
<evidence type="ECO:0000256" key="2">
    <source>
        <dbReference type="ARBA" id="ARBA00009347"/>
    </source>
</evidence>
<keyword evidence="3" id="KW-0285">Flavoprotein</keyword>
<dbReference type="Gene3D" id="1.10.540.10">
    <property type="entry name" value="Acyl-CoA dehydrogenase/oxidase, N-terminal domain"/>
    <property type="match status" value="1"/>
</dbReference>
<keyword evidence="9" id="KW-1185">Reference proteome</keyword>
<feature type="domain" description="Acyl-CoA dehydrogenase/oxidase C-terminal" evidence="6">
    <location>
        <begin position="181"/>
        <end position="291"/>
    </location>
</feature>
<comment type="similarity">
    <text evidence="2">Belongs to the acyl-CoA dehydrogenase family.</text>
</comment>
<comment type="caution">
    <text evidence="8">The sequence shown here is derived from an EMBL/GenBank/DDBJ whole genome shotgun (WGS) entry which is preliminary data.</text>
</comment>
<evidence type="ECO:0000256" key="1">
    <source>
        <dbReference type="ARBA" id="ARBA00001974"/>
    </source>
</evidence>
<gene>
    <name evidence="8" type="ORF">GCM10010191_76920</name>
</gene>
<dbReference type="EMBL" id="BAAARW010000035">
    <property type="protein sequence ID" value="GAA2448137.1"/>
    <property type="molecule type" value="Genomic_DNA"/>
</dbReference>
<reference evidence="9" key="1">
    <citation type="journal article" date="2019" name="Int. J. Syst. Evol. Microbiol.">
        <title>The Global Catalogue of Microorganisms (GCM) 10K type strain sequencing project: providing services to taxonomists for standard genome sequencing and annotation.</title>
        <authorList>
            <consortium name="The Broad Institute Genomics Platform"/>
            <consortium name="The Broad Institute Genome Sequencing Center for Infectious Disease"/>
            <person name="Wu L."/>
            <person name="Ma J."/>
        </authorList>
    </citation>
    <scope>NUCLEOTIDE SEQUENCE [LARGE SCALE GENOMIC DNA]</scope>
    <source>
        <strain evidence="9">JCM 3325</strain>
    </source>
</reference>
<comment type="cofactor">
    <cofactor evidence="1">
        <name>FAD</name>
        <dbReference type="ChEBI" id="CHEBI:57692"/>
    </cofactor>
</comment>
<evidence type="ECO:0000256" key="3">
    <source>
        <dbReference type="ARBA" id="ARBA00022630"/>
    </source>
</evidence>
<evidence type="ECO:0000313" key="9">
    <source>
        <dbReference type="Proteomes" id="UP001501231"/>
    </source>
</evidence>
<dbReference type="InterPro" id="IPR013786">
    <property type="entry name" value="AcylCoA_DH/ox_N"/>
</dbReference>
<keyword evidence="5" id="KW-0560">Oxidoreductase</keyword>
<dbReference type="SUPFAM" id="SSF56645">
    <property type="entry name" value="Acyl-CoA dehydrogenase NM domain-like"/>
    <property type="match status" value="1"/>
</dbReference>
<evidence type="ECO:0000256" key="4">
    <source>
        <dbReference type="ARBA" id="ARBA00022827"/>
    </source>
</evidence>
<evidence type="ECO:0000259" key="6">
    <source>
        <dbReference type="Pfam" id="PF00441"/>
    </source>
</evidence>
<evidence type="ECO:0000259" key="7">
    <source>
        <dbReference type="Pfam" id="PF02771"/>
    </source>
</evidence>
<dbReference type="InterPro" id="IPR009075">
    <property type="entry name" value="AcylCo_DH/oxidase_C"/>
</dbReference>
<protein>
    <submittedName>
        <fullName evidence="8">Acyl-CoA dehydrogenase family protein</fullName>
    </submittedName>
</protein>
<accession>A0ABP5XB60</accession>
<feature type="domain" description="Acyl-CoA dehydrogenase/oxidase N-terminal" evidence="7">
    <location>
        <begin position="24"/>
        <end position="107"/>
    </location>
</feature>
<dbReference type="Pfam" id="PF02771">
    <property type="entry name" value="Acyl-CoA_dh_N"/>
    <property type="match status" value="1"/>
</dbReference>
<dbReference type="InterPro" id="IPR036250">
    <property type="entry name" value="AcylCo_DH-like_C"/>
</dbReference>
<dbReference type="SUPFAM" id="SSF47203">
    <property type="entry name" value="Acyl-CoA dehydrogenase C-terminal domain-like"/>
    <property type="match status" value="1"/>
</dbReference>